<dbReference type="SUPFAM" id="SSF103473">
    <property type="entry name" value="MFS general substrate transporter"/>
    <property type="match status" value="1"/>
</dbReference>
<accession>A0ABS9GW44</accession>
<reference evidence="9 10" key="1">
    <citation type="submission" date="2022-01" db="EMBL/GenBank/DDBJ databases">
        <title>Alkalihalobacillus sp. EGI L200015, a novel bacterium isolated from a salt lake sediment.</title>
        <authorList>
            <person name="Gao L."/>
            <person name="Fang B.-Z."/>
            <person name="Li W.-J."/>
        </authorList>
    </citation>
    <scope>NUCLEOTIDE SEQUENCE [LARGE SCALE GENOMIC DNA]</scope>
    <source>
        <strain evidence="9 10">KCTC 12718</strain>
    </source>
</reference>
<feature type="transmembrane region" description="Helical" evidence="7">
    <location>
        <begin position="118"/>
        <end position="136"/>
    </location>
</feature>
<feature type="transmembrane region" description="Helical" evidence="7">
    <location>
        <begin position="85"/>
        <end position="112"/>
    </location>
</feature>
<feature type="transmembrane region" description="Helical" evidence="7">
    <location>
        <begin position="175"/>
        <end position="194"/>
    </location>
</feature>
<feature type="transmembrane region" description="Helical" evidence="7">
    <location>
        <begin position="477"/>
        <end position="496"/>
    </location>
</feature>
<feature type="transmembrane region" description="Helical" evidence="7">
    <location>
        <begin position="363"/>
        <end position="386"/>
    </location>
</feature>
<name>A0ABS9GW44_9BACL</name>
<dbReference type="RefSeq" id="WP_236332068.1">
    <property type="nucleotide sequence ID" value="NZ_JAKIJS010000001.1"/>
</dbReference>
<feature type="domain" description="Major facilitator superfamily (MFS) profile" evidence="8">
    <location>
        <begin position="20"/>
        <end position="501"/>
    </location>
</feature>
<evidence type="ECO:0000256" key="3">
    <source>
        <dbReference type="ARBA" id="ARBA00022475"/>
    </source>
</evidence>
<keyword evidence="3" id="KW-1003">Cell membrane</keyword>
<dbReference type="PANTHER" id="PTHR23501:SF191">
    <property type="entry name" value="VACUOLAR BASIC AMINO ACID TRANSPORTER 4"/>
    <property type="match status" value="1"/>
</dbReference>
<dbReference type="PANTHER" id="PTHR23501">
    <property type="entry name" value="MAJOR FACILITATOR SUPERFAMILY"/>
    <property type="match status" value="1"/>
</dbReference>
<evidence type="ECO:0000256" key="2">
    <source>
        <dbReference type="ARBA" id="ARBA00022448"/>
    </source>
</evidence>
<evidence type="ECO:0000256" key="5">
    <source>
        <dbReference type="ARBA" id="ARBA00022989"/>
    </source>
</evidence>
<dbReference type="Pfam" id="PF07690">
    <property type="entry name" value="MFS_1"/>
    <property type="match status" value="1"/>
</dbReference>
<keyword evidence="10" id="KW-1185">Reference proteome</keyword>
<dbReference type="PROSITE" id="PS50850">
    <property type="entry name" value="MFS"/>
    <property type="match status" value="1"/>
</dbReference>
<keyword evidence="2" id="KW-0813">Transport</keyword>
<evidence type="ECO:0000259" key="8">
    <source>
        <dbReference type="PROSITE" id="PS50850"/>
    </source>
</evidence>
<feature type="transmembrane region" description="Helical" evidence="7">
    <location>
        <begin position="148"/>
        <end position="169"/>
    </location>
</feature>
<gene>
    <name evidence="9" type="ORF">L2716_04170</name>
</gene>
<dbReference type="InterPro" id="IPR036259">
    <property type="entry name" value="MFS_trans_sf"/>
</dbReference>
<evidence type="ECO:0000313" key="10">
    <source>
        <dbReference type="Proteomes" id="UP001649381"/>
    </source>
</evidence>
<feature type="transmembrane region" description="Helical" evidence="7">
    <location>
        <begin position="234"/>
        <end position="253"/>
    </location>
</feature>
<organism evidence="9 10">
    <name type="scientific">Pseudalkalibacillus berkeleyi</name>
    <dbReference type="NCBI Taxonomy" id="1069813"/>
    <lineage>
        <taxon>Bacteria</taxon>
        <taxon>Bacillati</taxon>
        <taxon>Bacillota</taxon>
        <taxon>Bacilli</taxon>
        <taxon>Bacillales</taxon>
        <taxon>Fictibacillaceae</taxon>
        <taxon>Pseudalkalibacillus</taxon>
    </lineage>
</organism>
<dbReference type="Gene3D" id="1.20.1720.10">
    <property type="entry name" value="Multidrug resistance protein D"/>
    <property type="match status" value="1"/>
</dbReference>
<feature type="transmembrane region" description="Helical" evidence="7">
    <location>
        <begin position="54"/>
        <end position="73"/>
    </location>
</feature>
<feature type="transmembrane region" description="Helical" evidence="7">
    <location>
        <begin position="406"/>
        <end position="423"/>
    </location>
</feature>
<keyword evidence="6 7" id="KW-0472">Membrane</keyword>
<sequence length="502" mass="54344">MTKEEIVTRIKEKTTLRPLVLTSVILAMFMAAIEGTIISTAMPSIVADLGGFRHYSWVFSSYLLMQAVTILIYGKLSDLFGRKPVFTFGVSMFLIGSILCGFAESMLLLIVFRLIQGFGAGAVMPIATTIVGDMYTMEERAKIQGYLASVWGISAVLGPLLGGFIVIYWDWSYVFWLNVPLGILAIVGTNLFLHEDIEKKKHKIDYIGATFIFIAVSSLMVALIQGGVSLPWSSWQIIGLLIMFAISFLLFIYQENRASEPTMPLSIWKDRLITLANLASLTSGAILFGISSFLPAYVQGVMGESPLIAGFTLTTMSIGWPIASTIAGKLIVKIGFRPVAIGGGIALIIGSIFFLTLEASKGPIWAGIGSFIIGVGMGLTTTTFIVSIQSSVDWKKRGVATASNMFMRILGSAIGASLLGGILNNRLNNFLQENNANMDESLSIDAANVLLEESQRKKLSPETLSILQDGLSLGMDSVYWGVFGLAVISFILIVFLPKKGSV</sequence>
<feature type="transmembrane region" description="Helical" evidence="7">
    <location>
        <begin position="274"/>
        <end position="294"/>
    </location>
</feature>
<dbReference type="Gene3D" id="1.20.1250.20">
    <property type="entry name" value="MFS general substrate transporter like domains"/>
    <property type="match status" value="1"/>
</dbReference>
<evidence type="ECO:0000256" key="7">
    <source>
        <dbReference type="SAM" id="Phobius"/>
    </source>
</evidence>
<dbReference type="CDD" id="cd17502">
    <property type="entry name" value="MFS_Azr1_MDR_like"/>
    <property type="match status" value="1"/>
</dbReference>
<dbReference type="NCBIfam" id="TIGR00711">
    <property type="entry name" value="efflux_EmrB"/>
    <property type="match status" value="1"/>
</dbReference>
<keyword evidence="5 7" id="KW-1133">Transmembrane helix</keyword>
<evidence type="ECO:0000256" key="4">
    <source>
        <dbReference type="ARBA" id="ARBA00022692"/>
    </source>
</evidence>
<feature type="transmembrane region" description="Helical" evidence="7">
    <location>
        <begin position="339"/>
        <end position="357"/>
    </location>
</feature>
<dbReference type="InterPro" id="IPR004638">
    <property type="entry name" value="EmrB-like"/>
</dbReference>
<comment type="caution">
    <text evidence="9">The sequence shown here is derived from an EMBL/GenBank/DDBJ whole genome shotgun (WGS) entry which is preliminary data.</text>
</comment>
<dbReference type="EMBL" id="JAKIJS010000001">
    <property type="protein sequence ID" value="MCF6136914.1"/>
    <property type="molecule type" value="Genomic_DNA"/>
</dbReference>
<proteinExistence type="predicted"/>
<evidence type="ECO:0000313" key="9">
    <source>
        <dbReference type="EMBL" id="MCF6136914.1"/>
    </source>
</evidence>
<feature type="transmembrane region" description="Helical" evidence="7">
    <location>
        <begin position="20"/>
        <end position="42"/>
    </location>
</feature>
<comment type="subcellular location">
    <subcellularLocation>
        <location evidence="1">Cell membrane</location>
        <topology evidence="1">Multi-pass membrane protein</topology>
    </subcellularLocation>
</comment>
<dbReference type="Proteomes" id="UP001649381">
    <property type="component" value="Unassembled WGS sequence"/>
</dbReference>
<feature type="transmembrane region" description="Helical" evidence="7">
    <location>
        <begin position="206"/>
        <end position="228"/>
    </location>
</feature>
<evidence type="ECO:0000256" key="6">
    <source>
        <dbReference type="ARBA" id="ARBA00023136"/>
    </source>
</evidence>
<dbReference type="PRINTS" id="PR01036">
    <property type="entry name" value="TCRTETB"/>
</dbReference>
<feature type="transmembrane region" description="Helical" evidence="7">
    <location>
        <begin position="306"/>
        <end position="327"/>
    </location>
</feature>
<dbReference type="InterPro" id="IPR011701">
    <property type="entry name" value="MFS"/>
</dbReference>
<dbReference type="InterPro" id="IPR020846">
    <property type="entry name" value="MFS_dom"/>
</dbReference>
<evidence type="ECO:0000256" key="1">
    <source>
        <dbReference type="ARBA" id="ARBA00004651"/>
    </source>
</evidence>
<protein>
    <submittedName>
        <fullName evidence="9">MFS transporter</fullName>
    </submittedName>
</protein>
<keyword evidence="4 7" id="KW-0812">Transmembrane</keyword>